<evidence type="ECO:0000259" key="4">
    <source>
        <dbReference type="PROSITE" id="PS51898"/>
    </source>
</evidence>
<dbReference type="CDD" id="cd01185">
    <property type="entry name" value="INTN1_C_like"/>
    <property type="match status" value="1"/>
</dbReference>
<evidence type="ECO:0000256" key="1">
    <source>
        <dbReference type="ARBA" id="ARBA00008857"/>
    </source>
</evidence>
<dbReference type="Pfam" id="PF13102">
    <property type="entry name" value="Phage_int_SAM_5"/>
    <property type="match status" value="1"/>
</dbReference>
<dbReference type="Proteomes" id="UP001060330">
    <property type="component" value="Chromosome"/>
</dbReference>
<feature type="domain" description="Tyr recombinase" evidence="4">
    <location>
        <begin position="217"/>
        <end position="383"/>
    </location>
</feature>
<accession>A0AAQ2NGX6</accession>
<dbReference type="GO" id="GO:0003677">
    <property type="term" value="F:DNA binding"/>
    <property type="evidence" value="ECO:0007669"/>
    <property type="project" value="UniProtKB-KW"/>
</dbReference>
<dbReference type="InterPro" id="IPR002104">
    <property type="entry name" value="Integrase_catalytic"/>
</dbReference>
<proteinExistence type="inferred from homology"/>
<gene>
    <name evidence="5" type="ORF">NXX45_14190</name>
</gene>
<dbReference type="PROSITE" id="PS51898">
    <property type="entry name" value="TYR_RECOMBINASE"/>
    <property type="match status" value="1"/>
</dbReference>
<dbReference type="EMBL" id="CP103216">
    <property type="protein sequence ID" value="UVR54889.1"/>
    <property type="molecule type" value="Genomic_DNA"/>
</dbReference>
<dbReference type="InterPro" id="IPR011010">
    <property type="entry name" value="DNA_brk_join_enz"/>
</dbReference>
<dbReference type="InterPro" id="IPR010998">
    <property type="entry name" value="Integrase_recombinase_N"/>
</dbReference>
<keyword evidence="2" id="KW-0238">DNA-binding</keyword>
<protein>
    <submittedName>
        <fullName evidence="5">Site-specific integrase</fullName>
    </submittedName>
</protein>
<dbReference type="PANTHER" id="PTHR30349:SF64">
    <property type="entry name" value="PROPHAGE INTEGRASE INTD-RELATED"/>
    <property type="match status" value="1"/>
</dbReference>
<dbReference type="GO" id="GO:0006310">
    <property type="term" value="P:DNA recombination"/>
    <property type="evidence" value="ECO:0007669"/>
    <property type="project" value="UniProtKB-KW"/>
</dbReference>
<dbReference type="Gene3D" id="1.10.150.130">
    <property type="match status" value="1"/>
</dbReference>
<reference evidence="5" key="1">
    <citation type="submission" date="2022-08" db="EMBL/GenBank/DDBJ databases">
        <title>Genome Sequencing of Bacteroides fragilis Group Isolates with Nanopore Technology.</title>
        <authorList>
            <person name="Tisza M.J."/>
            <person name="Smith D."/>
            <person name="Dekker J.P."/>
        </authorList>
    </citation>
    <scope>NUCLEOTIDE SEQUENCE</scope>
    <source>
        <strain evidence="5">BFG-70</strain>
    </source>
</reference>
<dbReference type="InterPro" id="IPR050090">
    <property type="entry name" value="Tyrosine_recombinase_XerCD"/>
</dbReference>
<evidence type="ECO:0000256" key="3">
    <source>
        <dbReference type="ARBA" id="ARBA00023172"/>
    </source>
</evidence>
<dbReference type="SUPFAM" id="SSF56349">
    <property type="entry name" value="DNA breaking-rejoining enzymes"/>
    <property type="match status" value="1"/>
</dbReference>
<evidence type="ECO:0000313" key="5">
    <source>
        <dbReference type="EMBL" id="UVR54889.1"/>
    </source>
</evidence>
<name>A0AAQ2NGX6_BACFG</name>
<comment type="similarity">
    <text evidence="1">Belongs to the 'phage' integrase family.</text>
</comment>
<keyword evidence="3" id="KW-0233">DNA recombination</keyword>
<dbReference type="InterPro" id="IPR013762">
    <property type="entry name" value="Integrase-like_cat_sf"/>
</dbReference>
<dbReference type="GO" id="GO:0015074">
    <property type="term" value="P:DNA integration"/>
    <property type="evidence" value="ECO:0007669"/>
    <property type="project" value="InterPro"/>
</dbReference>
<evidence type="ECO:0000313" key="6">
    <source>
        <dbReference type="Proteomes" id="UP001060330"/>
    </source>
</evidence>
<sequence length="392" mass="45363">MHRGEKLHQVISIKKKEKIMANICKTVNLYTRKIKGGKMLSYFLDYYPGYRDEATNKVMRHESLGIYIYAHPKTQREKDYNARLTEKAEALRCRRYEEIVNERYEFFDRNKLNGSFIDYFKTYASKKNSRYEQAFLHFDRFVGGKCTFGEVTVELCNKFLEYLRSTPQAIHQKRKLHTNTIASYWSAFLGTLHTAHRDRKIKENPCPYLERVQTIPSDKVGLSAEELARVAETPCEIPVLKTAFLFSCLTGLRKSDVKTFSWEMIQPEADGTLYITTRMQKTKQIIYNPIGEEALQLIDGSREGLVFPGFKDSMTQAPFKKWIKAAGITKKLTFHGARHTFCSLQLDAGTDSRTVQELVGHKNLATTQRYLDSVNSRKKEAANRITLKRAAE</sequence>
<dbReference type="Pfam" id="PF00589">
    <property type="entry name" value="Phage_integrase"/>
    <property type="match status" value="1"/>
</dbReference>
<dbReference type="PANTHER" id="PTHR30349">
    <property type="entry name" value="PHAGE INTEGRASE-RELATED"/>
    <property type="match status" value="1"/>
</dbReference>
<evidence type="ECO:0000256" key="2">
    <source>
        <dbReference type="ARBA" id="ARBA00023125"/>
    </source>
</evidence>
<organism evidence="5 6">
    <name type="scientific">Bacteroides fragilis</name>
    <dbReference type="NCBI Taxonomy" id="817"/>
    <lineage>
        <taxon>Bacteria</taxon>
        <taxon>Pseudomonadati</taxon>
        <taxon>Bacteroidota</taxon>
        <taxon>Bacteroidia</taxon>
        <taxon>Bacteroidales</taxon>
        <taxon>Bacteroidaceae</taxon>
        <taxon>Bacteroides</taxon>
    </lineage>
</organism>
<dbReference type="AlphaFoldDB" id="A0AAQ2NGX6"/>
<dbReference type="InterPro" id="IPR025269">
    <property type="entry name" value="SAM-like_dom"/>
</dbReference>
<dbReference type="Gene3D" id="1.10.443.10">
    <property type="entry name" value="Intergrase catalytic core"/>
    <property type="match status" value="1"/>
</dbReference>